<dbReference type="EMBL" id="KY774314">
    <property type="protein sequence ID" value="ART32361.1"/>
    <property type="molecule type" value="Genomic_DNA"/>
</dbReference>
<sequence>MHIIDALQNVLFVFSKKRFLSQSFFFELLFFILMYGDLFIPLLLMVQRT</sequence>
<geneLocation type="mitochondrion" evidence="2"/>
<gene>
    <name evidence="2" type="ORF">AEK19_MT2215</name>
</gene>
<protein>
    <submittedName>
        <fullName evidence="2">Uncharacterized protein</fullName>
    </submittedName>
</protein>
<keyword evidence="1" id="KW-1133">Transmembrane helix</keyword>
<dbReference type="AlphaFoldDB" id="A0A1Y0B4L3"/>
<accession>A0A1Y0B4L3</accession>
<keyword evidence="1" id="KW-0812">Transmembrane</keyword>
<reference evidence="2" key="1">
    <citation type="submission" date="2017-03" db="EMBL/GenBank/DDBJ databases">
        <title>The mitochondrial genome of the carnivorous plant Utricularia reniformis (Lentibulariaceae): structure, comparative analysis and evolutionary landmarks.</title>
        <authorList>
            <person name="Silva S.R."/>
            <person name="Alvarenga D.O."/>
            <person name="Michael T.P."/>
            <person name="Miranda V.F.O."/>
            <person name="Varani A.M."/>
        </authorList>
    </citation>
    <scope>NUCLEOTIDE SEQUENCE</scope>
</reference>
<evidence type="ECO:0000313" key="2">
    <source>
        <dbReference type="EMBL" id="ART32361.1"/>
    </source>
</evidence>
<evidence type="ECO:0000256" key="1">
    <source>
        <dbReference type="SAM" id="Phobius"/>
    </source>
</evidence>
<keyword evidence="1" id="KW-0472">Membrane</keyword>
<keyword evidence="2" id="KW-0496">Mitochondrion</keyword>
<proteinExistence type="predicted"/>
<feature type="transmembrane region" description="Helical" evidence="1">
    <location>
        <begin position="24"/>
        <end position="46"/>
    </location>
</feature>
<organism evidence="2">
    <name type="scientific">Utricularia reniformis</name>
    <dbReference type="NCBI Taxonomy" id="192314"/>
    <lineage>
        <taxon>Eukaryota</taxon>
        <taxon>Viridiplantae</taxon>
        <taxon>Streptophyta</taxon>
        <taxon>Embryophyta</taxon>
        <taxon>Tracheophyta</taxon>
        <taxon>Spermatophyta</taxon>
        <taxon>Magnoliopsida</taxon>
        <taxon>eudicotyledons</taxon>
        <taxon>Gunneridae</taxon>
        <taxon>Pentapetalae</taxon>
        <taxon>asterids</taxon>
        <taxon>lamiids</taxon>
        <taxon>Lamiales</taxon>
        <taxon>Lentibulariaceae</taxon>
        <taxon>Utricularia</taxon>
    </lineage>
</organism>
<name>A0A1Y0B4L3_9LAMI</name>